<gene>
    <name evidence="2" type="ordered locus">AZC_2762</name>
</gene>
<reference evidence="2 3" key="4">
    <citation type="journal article" date="2009" name="Appl. Environ. Microbiol.">
        <title>Comparative genome-wide transcriptional profiling of Azorhizobium caulinodans ORS571 grown under free-living and symbiotic conditions.</title>
        <authorList>
            <person name="Tsukada S."/>
            <person name="Aono T."/>
            <person name="Akiba N."/>
            <person name="Lee KB."/>
            <person name="Liu CT."/>
            <person name="Toyazaki H."/>
            <person name="Oyaizu H."/>
        </authorList>
    </citation>
    <scope>NUCLEOTIDE SEQUENCE [LARGE SCALE GENOMIC DNA]</scope>
    <source>
        <strain evidence="3">ATCC 43989 / DSM 5975 / JCM 20966 / LMG 6465 / NBRC 14845 / NCIMB 13405 / ORS 571</strain>
    </source>
</reference>
<keyword evidence="3" id="KW-1185">Reference proteome</keyword>
<protein>
    <submittedName>
        <fullName evidence="2">Uncharacterized protein</fullName>
    </submittedName>
</protein>
<accession>A8I9A0</accession>
<dbReference type="EMBL" id="AP009384">
    <property type="protein sequence ID" value="BAF88760.1"/>
    <property type="molecule type" value="Genomic_DNA"/>
</dbReference>
<evidence type="ECO:0000313" key="3">
    <source>
        <dbReference type="Proteomes" id="UP000000270"/>
    </source>
</evidence>
<proteinExistence type="predicted"/>
<dbReference type="KEGG" id="azc:AZC_2762"/>
<reference evidence="2 3" key="5">
    <citation type="journal article" date="2010" name="Appl. Environ. Microbiol.">
        <title>phrR-like gene praR of Azorhizobium caulinodans ORS571 is essential for symbiosis with Sesbania rostrata and is involved in expression of reb genes.</title>
        <authorList>
            <person name="Akiba N."/>
            <person name="Aono T."/>
            <person name="Toyazaki H."/>
            <person name="Sato S."/>
            <person name="Oyaizu H."/>
        </authorList>
    </citation>
    <scope>NUCLEOTIDE SEQUENCE [LARGE SCALE GENOMIC DNA]</scope>
    <source>
        <strain evidence="3">ATCC 43989 / DSM 5975 / JCM 20966 / LMG 6465 / NBRC 14845 / NCIMB 13405 / ORS 571</strain>
    </source>
</reference>
<dbReference type="AlphaFoldDB" id="A8I9A0"/>
<keyword evidence="1" id="KW-0732">Signal</keyword>
<reference evidence="2 3" key="6">
    <citation type="journal article" date="2011" name="Appl. Environ. Microbiol.">
        <title>Involvement of the azorhizobial chromosome partition gene (parA) in the onset of bacteroid differentiation during Sesbania rostrata stem nodule development.</title>
        <authorList>
            <person name="Liu CT."/>
            <person name="Lee KB."/>
            <person name="Wang YS."/>
            <person name="Peng MH."/>
            <person name="Lee KT."/>
            <person name="Suzuki S."/>
            <person name="Suzuki T."/>
            <person name="Oyaizu H."/>
        </authorList>
    </citation>
    <scope>NUCLEOTIDE SEQUENCE [LARGE SCALE GENOMIC DNA]</scope>
    <source>
        <strain evidence="3">ATCC 43989 / DSM 5975 / JCM 20966 / LMG 6465 / NBRC 14845 / NCIMB 13405 / ORS 571</strain>
    </source>
</reference>
<reference evidence="3" key="2">
    <citation type="submission" date="2007-04" db="EMBL/GenBank/DDBJ databases">
        <title>Complete genome sequence of the nitrogen-fixing bacterium Azorhizobium caulinodans ORS571.</title>
        <authorList>
            <person name="Lee K.B."/>
            <person name="Backer P.D."/>
            <person name="Aono T."/>
            <person name="Liu C.T."/>
            <person name="Suzuki S."/>
            <person name="Suzuki T."/>
            <person name="Kaneko T."/>
            <person name="Yamada M."/>
            <person name="Tabata S."/>
            <person name="Kupfer D.M."/>
            <person name="Najar F.Z."/>
            <person name="Wiley G.B."/>
            <person name="Roe B."/>
            <person name="Binnewies T."/>
            <person name="Ussery D."/>
            <person name="Vereecke D."/>
            <person name="Gevers D."/>
            <person name="Holsters M."/>
            <person name="Oyaizu H."/>
        </authorList>
    </citation>
    <scope>NUCLEOTIDE SEQUENCE [LARGE SCALE GENOMIC DNA]</scope>
    <source>
        <strain evidence="3">ATCC 43989 / DSM 5975 / JCM 20966 / LMG 6465 / NBRC 14845 / NCIMB 13405 / ORS 571</strain>
    </source>
</reference>
<dbReference type="HOGENOM" id="CLU_1871158_0_0_5"/>
<evidence type="ECO:0000313" key="2">
    <source>
        <dbReference type="EMBL" id="BAF88760.1"/>
    </source>
</evidence>
<reference evidence="2 3" key="1">
    <citation type="journal article" date="2007" name="Appl. Environ. Microbiol.">
        <title>Rhizobial factors required for stem nodule maturation and maintenance in Sesbania rostrata-Azorhizobium caulinodans ORS571 symbiosis.</title>
        <authorList>
            <person name="Suzuki S."/>
            <person name="Aono T."/>
            <person name="Lee KB."/>
            <person name="Suzuki T."/>
            <person name="Liu CT."/>
            <person name="Miwa H."/>
            <person name="Wakao S."/>
            <person name="Iki T."/>
            <person name="Oyaizu H."/>
        </authorList>
    </citation>
    <scope>NUCLEOTIDE SEQUENCE [LARGE SCALE GENOMIC DNA]</scope>
    <source>
        <strain evidence="3">ATCC 43989 / DSM 5975 / JCM 20966 / LMG 6465 / NBRC 14845 / NCIMB 13405 / ORS 571</strain>
    </source>
</reference>
<sequence length="136" mass="14608">MRHRYFTSLAAIGGLAGLLAAEPAADSVASDTVPQAHTAPRAGLYVDVTVADACKAFLPEITRGLAAVGVTKPPPCPSRSGVVVHQPERNQFFLRDSVKATTDGKERIIAFSVTATYRIDDSGHPIWTEVQFRCEQ</sequence>
<reference evidence="2 3" key="3">
    <citation type="journal article" date="2008" name="BMC Genomics">
        <title>The genome of the versatile nitrogen fixer Azorhizobium caulinodans ORS571.</title>
        <authorList>
            <person name="Lee KB."/>
            <person name="Backer P.D."/>
            <person name="Aono T."/>
            <person name="Liu CT."/>
            <person name="Suzuki S."/>
            <person name="Suzuki T."/>
            <person name="Kaneko T."/>
            <person name="Yamada M."/>
            <person name="Tabata S."/>
            <person name="Kupfer D.M."/>
            <person name="Najar F.Z."/>
            <person name="Wiley G.B."/>
            <person name="Roe B."/>
            <person name="Binnewies T.T."/>
            <person name="Ussery D.W."/>
            <person name="D'Haeze W."/>
            <person name="Herder J.D."/>
            <person name="Gevers D."/>
            <person name="Vereecke D."/>
            <person name="Holsters M."/>
            <person name="Oyaizu H."/>
        </authorList>
    </citation>
    <scope>NUCLEOTIDE SEQUENCE [LARGE SCALE GENOMIC DNA]</scope>
    <source>
        <strain evidence="3">ATCC 43989 / DSM 5975 / JCM 20966 / LMG 6465 / NBRC 14845 / NCIMB 13405 / ORS 571</strain>
    </source>
</reference>
<name>A8I9A0_AZOC5</name>
<feature type="signal peptide" evidence="1">
    <location>
        <begin position="1"/>
        <end position="20"/>
    </location>
</feature>
<evidence type="ECO:0000256" key="1">
    <source>
        <dbReference type="SAM" id="SignalP"/>
    </source>
</evidence>
<dbReference type="RefSeq" id="WP_012171286.1">
    <property type="nucleotide sequence ID" value="NC_009937.1"/>
</dbReference>
<organism evidence="2 3">
    <name type="scientific">Azorhizobium caulinodans (strain ATCC 43989 / DSM 5975 / JCM 20966 / LMG 6465 / NBRC 14845 / NCIMB 13405 / ORS 571)</name>
    <dbReference type="NCBI Taxonomy" id="438753"/>
    <lineage>
        <taxon>Bacteria</taxon>
        <taxon>Pseudomonadati</taxon>
        <taxon>Pseudomonadota</taxon>
        <taxon>Alphaproteobacteria</taxon>
        <taxon>Hyphomicrobiales</taxon>
        <taxon>Xanthobacteraceae</taxon>
        <taxon>Azorhizobium</taxon>
    </lineage>
</organism>
<feature type="chain" id="PRO_5002724317" evidence="1">
    <location>
        <begin position="21"/>
        <end position="136"/>
    </location>
</feature>
<dbReference type="Proteomes" id="UP000000270">
    <property type="component" value="Chromosome"/>
</dbReference>